<dbReference type="PROSITE" id="PS01300">
    <property type="entry name" value="RECR"/>
    <property type="match status" value="1"/>
</dbReference>
<dbReference type="HAMAP" id="MF_00017">
    <property type="entry name" value="RecR"/>
    <property type="match status" value="1"/>
</dbReference>
<feature type="domain" description="Toprim" evidence="9">
    <location>
        <begin position="79"/>
        <end position="175"/>
    </location>
</feature>
<dbReference type="InterPro" id="IPR000093">
    <property type="entry name" value="DNA_Rcmb_RecR"/>
</dbReference>
<dbReference type="CDD" id="cd01025">
    <property type="entry name" value="TOPRIM_recR"/>
    <property type="match status" value="1"/>
</dbReference>
<accession>A0A660KTM7</accession>
<evidence type="ECO:0000313" key="10">
    <source>
        <dbReference type="EMBL" id="RKQ83931.1"/>
    </source>
</evidence>
<evidence type="ECO:0000256" key="3">
    <source>
        <dbReference type="ARBA" id="ARBA00022771"/>
    </source>
</evidence>
<feature type="compositionally biased region" description="Basic and acidic residues" evidence="8">
    <location>
        <begin position="206"/>
        <end position="225"/>
    </location>
</feature>
<keyword evidence="1 7" id="KW-0479">Metal-binding</keyword>
<dbReference type="PANTHER" id="PTHR30446">
    <property type="entry name" value="RECOMBINATION PROTEIN RECR"/>
    <property type="match status" value="1"/>
</dbReference>
<dbReference type="InterPro" id="IPR034137">
    <property type="entry name" value="TOPRIM_RecR"/>
</dbReference>
<dbReference type="Pfam" id="PF13662">
    <property type="entry name" value="Toprim_4"/>
    <property type="match status" value="1"/>
</dbReference>
<dbReference type="Proteomes" id="UP000267019">
    <property type="component" value="Unassembled WGS sequence"/>
</dbReference>
<evidence type="ECO:0000256" key="5">
    <source>
        <dbReference type="ARBA" id="ARBA00023172"/>
    </source>
</evidence>
<reference evidence="10 11" key="1">
    <citation type="submission" date="2018-10" db="EMBL/GenBank/DDBJ databases">
        <title>Genomic Encyclopedia of Type Strains, Phase IV (KMG-IV): sequencing the most valuable type-strain genomes for metagenomic binning, comparative biology and taxonomic classification.</title>
        <authorList>
            <person name="Goeker M."/>
        </authorList>
    </citation>
    <scope>NUCLEOTIDE SEQUENCE [LARGE SCALE GENOMIC DNA]</scope>
    <source>
        <strain evidence="10 11">DSM 22653</strain>
    </source>
</reference>
<evidence type="ECO:0000256" key="1">
    <source>
        <dbReference type="ARBA" id="ARBA00022723"/>
    </source>
</evidence>
<dbReference type="Pfam" id="PF21176">
    <property type="entry name" value="RecR_HhH"/>
    <property type="match status" value="1"/>
</dbReference>
<dbReference type="PANTHER" id="PTHR30446:SF0">
    <property type="entry name" value="RECOMBINATION PROTEIN RECR"/>
    <property type="match status" value="1"/>
</dbReference>
<dbReference type="EMBL" id="RBIJ01000005">
    <property type="protein sequence ID" value="RKQ83931.1"/>
    <property type="molecule type" value="Genomic_DNA"/>
</dbReference>
<dbReference type="InterPro" id="IPR015967">
    <property type="entry name" value="Rcmb_RecR_Znf"/>
</dbReference>
<dbReference type="Gene3D" id="3.40.1360.10">
    <property type="match status" value="1"/>
</dbReference>
<evidence type="ECO:0000259" key="9">
    <source>
        <dbReference type="PROSITE" id="PS50880"/>
    </source>
</evidence>
<dbReference type="AlphaFoldDB" id="A0A660KTM7"/>
<dbReference type="PROSITE" id="PS50880">
    <property type="entry name" value="TOPRIM"/>
    <property type="match status" value="1"/>
</dbReference>
<dbReference type="GO" id="GO:0008270">
    <property type="term" value="F:zinc ion binding"/>
    <property type="evidence" value="ECO:0007669"/>
    <property type="project" value="UniProtKB-KW"/>
</dbReference>
<dbReference type="GO" id="GO:0003677">
    <property type="term" value="F:DNA binding"/>
    <property type="evidence" value="ECO:0007669"/>
    <property type="project" value="UniProtKB-UniRule"/>
</dbReference>
<dbReference type="Gene3D" id="1.10.8.420">
    <property type="entry name" value="RecR Domain 1"/>
    <property type="match status" value="1"/>
</dbReference>
<dbReference type="GO" id="GO:0006310">
    <property type="term" value="P:DNA recombination"/>
    <property type="evidence" value="ECO:0007669"/>
    <property type="project" value="UniProtKB-UniRule"/>
</dbReference>
<comment type="caution">
    <text evidence="10">The sequence shown here is derived from an EMBL/GenBank/DDBJ whole genome shotgun (WGS) entry which is preliminary data.</text>
</comment>
<keyword evidence="5 7" id="KW-0233">DNA recombination</keyword>
<dbReference type="InterPro" id="IPR023627">
    <property type="entry name" value="Rcmb_RecR"/>
</dbReference>
<evidence type="ECO:0000256" key="4">
    <source>
        <dbReference type="ARBA" id="ARBA00022833"/>
    </source>
</evidence>
<name>A0A660KTM7_9BACL</name>
<comment type="similarity">
    <text evidence="7">Belongs to the RecR family.</text>
</comment>
<dbReference type="Gene3D" id="6.10.250.240">
    <property type="match status" value="1"/>
</dbReference>
<feature type="zinc finger region" description="C4-type" evidence="7">
    <location>
        <begin position="56"/>
        <end position="71"/>
    </location>
</feature>
<dbReference type="SUPFAM" id="SSF111304">
    <property type="entry name" value="Recombination protein RecR"/>
    <property type="match status" value="1"/>
</dbReference>
<evidence type="ECO:0000313" key="11">
    <source>
        <dbReference type="Proteomes" id="UP000267019"/>
    </source>
</evidence>
<dbReference type="Gene3D" id="3.30.60.80">
    <property type="match status" value="1"/>
</dbReference>
<evidence type="ECO:0000256" key="2">
    <source>
        <dbReference type="ARBA" id="ARBA00022763"/>
    </source>
</evidence>
<organism evidence="10 11">
    <name type="scientific">Brockia lithotrophica</name>
    <dbReference type="NCBI Taxonomy" id="933949"/>
    <lineage>
        <taxon>Bacteria</taxon>
        <taxon>Bacillati</taxon>
        <taxon>Bacillota</taxon>
        <taxon>Bacilli</taxon>
        <taxon>Bacillales</taxon>
        <taxon>Bacillales Family X. Incertae Sedis</taxon>
        <taxon>Brockia</taxon>
    </lineage>
</organism>
<evidence type="ECO:0000256" key="8">
    <source>
        <dbReference type="SAM" id="MobiDB-lite"/>
    </source>
</evidence>
<keyword evidence="4 7" id="KW-0862">Zinc</keyword>
<gene>
    <name evidence="7" type="primary">recR</name>
    <name evidence="10" type="ORF">C7438_1596</name>
</gene>
<keyword evidence="11" id="KW-1185">Reference proteome</keyword>
<keyword evidence="6 7" id="KW-0234">DNA repair</keyword>
<dbReference type="RefSeq" id="WP_121444825.1">
    <property type="nucleotide sequence ID" value="NZ_RBIJ01000005.1"/>
</dbReference>
<protein>
    <recommendedName>
        <fullName evidence="7">Recombination protein RecR</fullName>
    </recommendedName>
</protein>
<dbReference type="GO" id="GO:0006281">
    <property type="term" value="P:DNA repair"/>
    <property type="evidence" value="ECO:0007669"/>
    <property type="project" value="UniProtKB-UniRule"/>
</dbReference>
<dbReference type="NCBIfam" id="TIGR00615">
    <property type="entry name" value="recR"/>
    <property type="match status" value="1"/>
</dbReference>
<keyword evidence="2 7" id="KW-0227">DNA damage</keyword>
<sequence length="225" mass="25159">MLPRSLRELMFRLQKLPGVGPKTAARLAYHILSMREEEAIGLAEAILTARRRIRECSICHAYTEDEVCPICRDPHRDPRQLMVVAWPKDVDAIEKSGVYRGRYHVLHGLLSPLEGKGPEQLRIRSLLERLKTDERIEEVILALDATTEGEVTANFIARLLRDAPLTVTRLGYGLPVGGSLEFTDELTLARALEGRRKVEFSAGGAKEAKEKPDGRPEEGETPRSG</sequence>
<dbReference type="OrthoDB" id="9802672at2"/>
<dbReference type="Pfam" id="PF21175">
    <property type="entry name" value="RecR_C"/>
    <property type="match status" value="1"/>
</dbReference>
<comment type="function">
    <text evidence="7">May play a role in DNA repair. It seems to be involved in an RecBC-independent recombinational process of DNA repair. It may act with RecF and RecO.</text>
</comment>
<proteinExistence type="inferred from homology"/>
<keyword evidence="3 7" id="KW-0863">Zinc-finger</keyword>
<dbReference type="Pfam" id="PF02132">
    <property type="entry name" value="RecR_ZnF"/>
    <property type="match status" value="1"/>
</dbReference>
<feature type="region of interest" description="Disordered" evidence="8">
    <location>
        <begin position="201"/>
        <end position="225"/>
    </location>
</feature>
<dbReference type="SMART" id="SM00493">
    <property type="entry name" value="TOPRIM"/>
    <property type="match status" value="1"/>
</dbReference>
<evidence type="ECO:0000256" key="7">
    <source>
        <dbReference type="HAMAP-Rule" id="MF_00017"/>
    </source>
</evidence>
<dbReference type="InterPro" id="IPR006171">
    <property type="entry name" value="TOPRIM_dom"/>
</dbReference>
<evidence type="ECO:0000256" key="6">
    <source>
        <dbReference type="ARBA" id="ARBA00023204"/>
    </source>
</evidence>